<feature type="chain" id="PRO_5027122887" evidence="4">
    <location>
        <begin position="21"/>
        <end position="401"/>
    </location>
</feature>
<dbReference type="Gene3D" id="2.40.420.20">
    <property type="match status" value="1"/>
</dbReference>
<dbReference type="EMBL" id="CP053708">
    <property type="protein sequence ID" value="QKE92072.1"/>
    <property type="molecule type" value="Genomic_DNA"/>
</dbReference>
<dbReference type="Pfam" id="PF25876">
    <property type="entry name" value="HH_MFP_RND"/>
    <property type="match status" value="1"/>
</dbReference>
<evidence type="ECO:0000313" key="10">
    <source>
        <dbReference type="Proteomes" id="UP000500767"/>
    </source>
</evidence>
<evidence type="ECO:0000259" key="5">
    <source>
        <dbReference type="Pfam" id="PF25876"/>
    </source>
</evidence>
<dbReference type="FunFam" id="2.40.420.20:FF:000001">
    <property type="entry name" value="Efflux RND transporter periplasmic adaptor subunit"/>
    <property type="match status" value="1"/>
</dbReference>
<dbReference type="InterPro" id="IPR058627">
    <property type="entry name" value="MdtA-like_C"/>
</dbReference>
<organism evidence="9 10">
    <name type="scientific">Lichenicola cladoniae</name>
    <dbReference type="NCBI Taxonomy" id="1484109"/>
    <lineage>
        <taxon>Bacteria</taxon>
        <taxon>Pseudomonadati</taxon>
        <taxon>Pseudomonadota</taxon>
        <taxon>Alphaproteobacteria</taxon>
        <taxon>Acetobacterales</taxon>
        <taxon>Acetobacteraceae</taxon>
        <taxon>Lichenicola</taxon>
    </lineage>
</organism>
<dbReference type="Pfam" id="PF25944">
    <property type="entry name" value="Beta-barrel_RND"/>
    <property type="match status" value="1"/>
</dbReference>
<keyword evidence="4" id="KW-0732">Signal</keyword>
<sequence length="401" mass="42457">MTVTRSAACCLALLVAVPMAGCGKAEKPKQAKQVVTVDVVTLHTAPVTLTTELPGRLAAHRIAEVRPQVNGLVLKRMFTEGDTVKAGQQLYQIDPKPYQASLASAKATLAGAKATVVSAQMTVDRYKPLARAFAVSKQDLDNAVATLGQDQANIGSGEASVQTASINLAYTRMYAPITGRTGRSSVTEGALVTQNQTDSLVTITELDPIYVDVTQDSTTLLRLKRELAAGQLKRAGDGAAEVSLIFDDGSRYEHPGRLLFSEVSVDPTTGSVTLRALFPNAEGLLLPGMFVREQIQEGVRQNGLLVPQRGITHNQHGDAIAMVVGQDGKVAQRSVTTDRAIGNDWLVSKGLADGDHVIVDGLQNIHPGDAVQTRQVTVDGSDLKPVQPEPGAPAKTPPQAH</sequence>
<dbReference type="KEGG" id="lck:HN018_20340"/>
<dbReference type="NCBIfam" id="TIGR01730">
    <property type="entry name" value="RND_mfp"/>
    <property type="match status" value="1"/>
</dbReference>
<dbReference type="Pfam" id="PF25917">
    <property type="entry name" value="BSH_RND"/>
    <property type="match status" value="1"/>
</dbReference>
<feature type="region of interest" description="Disordered" evidence="3">
    <location>
        <begin position="381"/>
        <end position="401"/>
    </location>
</feature>
<reference evidence="9 10" key="1">
    <citation type="journal article" date="2014" name="World J. Microbiol. Biotechnol.">
        <title>Biodiversity and physiological characteristics of Antarctic and Arctic lichens-associated bacteria.</title>
        <authorList>
            <person name="Lee Y.M."/>
            <person name="Kim E.H."/>
            <person name="Lee H.K."/>
            <person name="Hong S.G."/>
        </authorList>
    </citation>
    <scope>NUCLEOTIDE SEQUENCE [LARGE SCALE GENOMIC DNA]</scope>
    <source>
        <strain evidence="9 10">PAMC 26569</strain>
    </source>
</reference>
<dbReference type="Gene3D" id="1.10.287.470">
    <property type="entry name" value="Helix hairpin bin"/>
    <property type="match status" value="1"/>
</dbReference>
<dbReference type="GO" id="GO:0022857">
    <property type="term" value="F:transmembrane transporter activity"/>
    <property type="evidence" value="ECO:0007669"/>
    <property type="project" value="InterPro"/>
</dbReference>
<feature type="domain" description="Multidrug resistance protein MdtA-like C-terminal permuted SH3" evidence="8">
    <location>
        <begin position="302"/>
        <end position="363"/>
    </location>
</feature>
<comment type="subcellular location">
    <subcellularLocation>
        <location evidence="1">Cell envelope</location>
    </subcellularLocation>
</comment>
<dbReference type="Gene3D" id="2.40.30.170">
    <property type="match status" value="1"/>
</dbReference>
<dbReference type="SUPFAM" id="SSF111369">
    <property type="entry name" value="HlyD-like secretion proteins"/>
    <property type="match status" value="1"/>
</dbReference>
<dbReference type="Pfam" id="PF25967">
    <property type="entry name" value="RND-MFP_C"/>
    <property type="match status" value="1"/>
</dbReference>
<dbReference type="PANTHER" id="PTHR30158:SF3">
    <property type="entry name" value="MULTIDRUG EFFLUX PUMP SUBUNIT ACRA-RELATED"/>
    <property type="match status" value="1"/>
</dbReference>
<evidence type="ECO:0000259" key="7">
    <source>
        <dbReference type="Pfam" id="PF25944"/>
    </source>
</evidence>
<dbReference type="Gene3D" id="2.40.50.100">
    <property type="match status" value="1"/>
</dbReference>
<dbReference type="InterPro" id="IPR058624">
    <property type="entry name" value="MdtA-like_HH"/>
</dbReference>
<feature type="domain" description="Multidrug resistance protein MdtA-like beta-barrel" evidence="7">
    <location>
        <begin position="208"/>
        <end position="298"/>
    </location>
</feature>
<evidence type="ECO:0000256" key="1">
    <source>
        <dbReference type="ARBA" id="ARBA00004196"/>
    </source>
</evidence>
<proteinExistence type="inferred from homology"/>
<dbReference type="InterPro" id="IPR058626">
    <property type="entry name" value="MdtA-like_b-barrel"/>
</dbReference>
<feature type="signal peptide" evidence="4">
    <location>
        <begin position="1"/>
        <end position="20"/>
    </location>
</feature>
<evidence type="ECO:0000256" key="3">
    <source>
        <dbReference type="SAM" id="MobiDB-lite"/>
    </source>
</evidence>
<dbReference type="GO" id="GO:0030313">
    <property type="term" value="C:cell envelope"/>
    <property type="evidence" value="ECO:0007669"/>
    <property type="project" value="UniProtKB-SubCell"/>
</dbReference>
<dbReference type="InterPro" id="IPR006143">
    <property type="entry name" value="RND_pump_MFP"/>
</dbReference>
<keyword evidence="10" id="KW-1185">Reference proteome</keyword>
<dbReference type="GO" id="GO:0046677">
    <property type="term" value="P:response to antibiotic"/>
    <property type="evidence" value="ECO:0007669"/>
    <property type="project" value="TreeGrafter"/>
</dbReference>
<dbReference type="InterPro" id="IPR058625">
    <property type="entry name" value="MdtA-like_BSH"/>
</dbReference>
<comment type="similarity">
    <text evidence="2">Belongs to the membrane fusion protein (MFP) (TC 8.A.1) family.</text>
</comment>
<evidence type="ECO:0000259" key="8">
    <source>
        <dbReference type="Pfam" id="PF25967"/>
    </source>
</evidence>
<dbReference type="RefSeq" id="WP_171833755.1">
    <property type="nucleotide sequence ID" value="NZ_CP053708.1"/>
</dbReference>
<name>A0A6M8HUN7_9PROT</name>
<dbReference type="Proteomes" id="UP000500767">
    <property type="component" value="Chromosome"/>
</dbReference>
<evidence type="ECO:0000259" key="6">
    <source>
        <dbReference type="Pfam" id="PF25917"/>
    </source>
</evidence>
<evidence type="ECO:0000313" key="9">
    <source>
        <dbReference type="EMBL" id="QKE92072.1"/>
    </source>
</evidence>
<evidence type="ECO:0000256" key="2">
    <source>
        <dbReference type="ARBA" id="ARBA00009477"/>
    </source>
</evidence>
<dbReference type="AlphaFoldDB" id="A0A6M8HUN7"/>
<dbReference type="GO" id="GO:0005886">
    <property type="term" value="C:plasma membrane"/>
    <property type="evidence" value="ECO:0007669"/>
    <property type="project" value="TreeGrafter"/>
</dbReference>
<evidence type="ECO:0000256" key="4">
    <source>
        <dbReference type="SAM" id="SignalP"/>
    </source>
</evidence>
<feature type="domain" description="Multidrug resistance protein MdtA-like barrel-sandwich hybrid" evidence="6">
    <location>
        <begin position="61"/>
        <end position="204"/>
    </location>
</feature>
<accession>A0A6M8HUN7</accession>
<feature type="domain" description="Multidrug resistance protein MdtA-like alpha-helical hairpin" evidence="5">
    <location>
        <begin position="102"/>
        <end position="171"/>
    </location>
</feature>
<dbReference type="PANTHER" id="PTHR30158">
    <property type="entry name" value="ACRA/E-RELATED COMPONENT OF DRUG EFFLUX TRANSPORTER"/>
    <property type="match status" value="1"/>
</dbReference>
<protein>
    <submittedName>
        <fullName evidence="9">Efflux RND transporter periplasmic adaptor subunit</fullName>
    </submittedName>
</protein>
<gene>
    <name evidence="9" type="ORF">HN018_20340</name>
</gene>